<feature type="domain" description="DHHA1" evidence="4">
    <location>
        <begin position="552"/>
        <end position="640"/>
    </location>
</feature>
<dbReference type="PANTHER" id="PTHR47618:SF2">
    <property type="entry name" value="CYCLIC-DI-AMP PHOSPHODIESTERASE GDPP"/>
    <property type="match status" value="1"/>
</dbReference>
<dbReference type="Pfam" id="PF02272">
    <property type="entry name" value="DHHA1"/>
    <property type="match status" value="1"/>
</dbReference>
<dbReference type="Proteomes" id="UP000824633">
    <property type="component" value="Chromosome"/>
</dbReference>
<keyword evidence="1 2" id="KW-0472">Membrane</keyword>
<comment type="similarity">
    <text evidence="1">Belongs to the GdpP/PdeA phosphodiesterase family.</text>
</comment>
<proteinExistence type="inferred from homology"/>
<dbReference type="InterPro" id="IPR051319">
    <property type="entry name" value="Oligoribo/pAp-PDE_c-di-AMP_PDE"/>
</dbReference>
<reference evidence="6" key="1">
    <citation type="submission" date="2021-07" db="EMBL/GenBank/DDBJ databases">
        <title>Complete genome sequencing of a Clostridium isolate.</title>
        <authorList>
            <person name="Ueki A."/>
            <person name="Tonouchi A."/>
        </authorList>
    </citation>
    <scope>NUCLEOTIDE SEQUENCE [LARGE SCALE GENOMIC DNA]</scope>
    <source>
        <strain evidence="6">C5S11</strain>
    </source>
</reference>
<sequence length="646" mass="72824">MNWITMLKRLFKPGLLITILIILFLYNYTGIGIIITIIYLIDNFNEMNYYLKKQNDDNELIRIIDNGISDNALKYIYPLALIKEDGELVWYNDLFNTLKLNEDDSEKNILSITRGLNLDNVLKYEDNLHQRLNINSKLYDVYATLIKTKSEKYLYLLSFNDITKLIDYETTQESVMLIEVDNFTDALDKTDENNRPLLVAEIERTINSYANNLKAMIKKYDTNKYVLSIQDKYIEDEIKQKFNIIEIISKIDKGNSIEVTLSIGVGKGGMSPLENYNNANLAKELALGRGGDQVVVKTNTDIKFFGGNTKEIEKRTKVKARVIARALGELIYESSKVYIIGHKNPDMDCFGSSVGLASVVKQLGKTCNIVLDNDTNAINYYLNKLNKESKYDDLFISVEDAKYELDSRTLVIIVDVHNNSYVADLPLVEKAARKVIIDHHRRSPDMIQHDILNYIEVYASSTSEMVTEIIQYMVDKPNLTRTEAEGLLAGIFMDTKGFSFKTGVRTFDAASFLKSLGADPIEVKKMFTDDLEDYLLIAETIKSAQVNDNTAIAITPKNIDTVIIAKAADELLNISGISVSFVLGEINNAIYISGRSVGDINVQVVLEALGGGGHMNIAGGMILNKTIEEVICELKEAMKNYLRIGE</sequence>
<keyword evidence="2" id="KW-0812">Transmembrane</keyword>
<dbReference type="PIRSF" id="PIRSF026583">
    <property type="entry name" value="YybT"/>
    <property type="match status" value="1"/>
</dbReference>
<dbReference type="InterPro" id="IPR038763">
    <property type="entry name" value="DHH_sf"/>
</dbReference>
<evidence type="ECO:0000259" key="3">
    <source>
        <dbReference type="Pfam" id="PF01368"/>
    </source>
</evidence>
<evidence type="ECO:0000256" key="1">
    <source>
        <dbReference type="PIRNR" id="PIRNR026583"/>
    </source>
</evidence>
<evidence type="ECO:0000313" key="6">
    <source>
        <dbReference type="Proteomes" id="UP000824633"/>
    </source>
</evidence>
<protein>
    <recommendedName>
        <fullName evidence="1">Cyclic-di-AMP phosphodiesterase</fullName>
        <ecNumber evidence="1">3.1.4.-</ecNumber>
    </recommendedName>
</protein>
<feature type="transmembrane region" description="Helical" evidence="2">
    <location>
        <begin position="15"/>
        <end position="41"/>
    </location>
</feature>
<organism evidence="5 6">
    <name type="scientific">Clostridium gelidum</name>
    <dbReference type="NCBI Taxonomy" id="704125"/>
    <lineage>
        <taxon>Bacteria</taxon>
        <taxon>Bacillati</taxon>
        <taxon>Bacillota</taxon>
        <taxon>Clostridia</taxon>
        <taxon>Eubacteriales</taxon>
        <taxon>Clostridiaceae</taxon>
        <taxon>Clostridium</taxon>
    </lineage>
</organism>
<keyword evidence="6" id="KW-1185">Reference proteome</keyword>
<dbReference type="PANTHER" id="PTHR47618">
    <property type="entry name" value="BIFUNCTIONAL OLIGORIBONUCLEASE AND PAP PHOSPHATASE NRNA"/>
    <property type="match status" value="1"/>
</dbReference>
<dbReference type="RefSeq" id="WP_224035635.1">
    <property type="nucleotide sequence ID" value="NZ_AP024849.1"/>
</dbReference>
<dbReference type="Pfam" id="PF24898">
    <property type="entry name" value="GGDEF_GdpP"/>
    <property type="match status" value="1"/>
</dbReference>
<evidence type="ECO:0000313" key="5">
    <source>
        <dbReference type="EMBL" id="BCZ49453.1"/>
    </source>
</evidence>
<dbReference type="SUPFAM" id="SSF64182">
    <property type="entry name" value="DHH phosphoesterases"/>
    <property type="match status" value="1"/>
</dbReference>
<keyword evidence="1" id="KW-0378">Hydrolase</keyword>
<dbReference type="Gene3D" id="3.90.1640.10">
    <property type="entry name" value="inorganic pyrophosphatase (n-terminal core)"/>
    <property type="match status" value="1"/>
</dbReference>
<accession>A0ABM7TBZ6</accession>
<keyword evidence="2" id="KW-1133">Transmembrane helix</keyword>
<feature type="domain" description="DDH" evidence="3">
    <location>
        <begin position="336"/>
        <end position="491"/>
    </location>
</feature>
<dbReference type="Gene3D" id="3.30.450.20">
    <property type="entry name" value="PAS domain"/>
    <property type="match status" value="1"/>
</dbReference>
<dbReference type="Pfam" id="PF01368">
    <property type="entry name" value="DHH"/>
    <property type="match status" value="1"/>
</dbReference>
<dbReference type="Gene3D" id="3.10.310.30">
    <property type="match status" value="1"/>
</dbReference>
<evidence type="ECO:0000256" key="2">
    <source>
        <dbReference type="SAM" id="Phobius"/>
    </source>
</evidence>
<dbReference type="InterPro" id="IPR014528">
    <property type="entry name" value="GdpP/PdeA"/>
</dbReference>
<keyword evidence="1" id="KW-1003">Cell membrane</keyword>
<comment type="function">
    <text evidence="1">Has phosphodiesterase (PDE) activity against cyclic-di-AMP (c-di-AMP).</text>
</comment>
<evidence type="ECO:0000259" key="4">
    <source>
        <dbReference type="Pfam" id="PF02272"/>
    </source>
</evidence>
<dbReference type="EC" id="3.1.4.-" evidence="1"/>
<comment type="catalytic activity">
    <reaction evidence="1">
        <text>3',3'-c-di-AMP + H2O = 5'-O-phosphonoadenylyl-(3'-&gt;5')-adenosine + H(+)</text>
        <dbReference type="Rhea" id="RHEA:54420"/>
        <dbReference type="ChEBI" id="CHEBI:15377"/>
        <dbReference type="ChEBI" id="CHEBI:15378"/>
        <dbReference type="ChEBI" id="CHEBI:71500"/>
        <dbReference type="ChEBI" id="CHEBI:138171"/>
    </reaction>
</comment>
<comment type="subcellular location">
    <subcellularLocation>
        <location evidence="1">Cell membrane</location>
    </subcellularLocation>
</comment>
<dbReference type="InterPro" id="IPR003156">
    <property type="entry name" value="DHHA1_dom"/>
</dbReference>
<dbReference type="InterPro" id="IPR001667">
    <property type="entry name" value="DDH_dom"/>
</dbReference>
<name>A0ABM7TBZ6_9CLOT</name>
<gene>
    <name evidence="5" type="ORF">psyc5s11_55200</name>
</gene>
<dbReference type="EMBL" id="AP024849">
    <property type="protein sequence ID" value="BCZ49453.1"/>
    <property type="molecule type" value="Genomic_DNA"/>
</dbReference>